<dbReference type="Gene3D" id="3.40.50.1110">
    <property type="entry name" value="SGNH hydrolase"/>
    <property type="match status" value="2"/>
</dbReference>
<organism evidence="1 2">
    <name type="scientific">Legionella pneumophila subsp. pneumophila</name>
    <dbReference type="NCBI Taxonomy" id="91891"/>
    <lineage>
        <taxon>Bacteria</taxon>
        <taxon>Pseudomonadati</taxon>
        <taxon>Pseudomonadota</taxon>
        <taxon>Gammaproteobacteria</taxon>
        <taxon>Legionellales</taxon>
        <taxon>Legionellaceae</taxon>
        <taxon>Legionella</taxon>
    </lineage>
</organism>
<gene>
    <name evidence="1" type="ORF">D1H98_00145</name>
</gene>
<reference evidence="1 2" key="1">
    <citation type="submission" date="2018-08" db="EMBL/GenBank/DDBJ databases">
        <title>Genome Sequences of Legionella pneumophila subsp. pneumophila Isolates, Recovered from a Drinking Water System in a Large Builging.</title>
        <authorList>
            <person name="Gomez-Alvarez V."/>
            <person name="Boczek L."/>
            <person name="King D."/>
            <person name="Pemberton A."/>
            <person name="Pfaller S."/>
            <person name="Rodgers M."/>
            <person name="Santodomingo J."/>
            <person name="Revetta R."/>
        </authorList>
    </citation>
    <scope>NUCLEOTIDE SEQUENCE [LARGE SCALE GENOMIC DNA]</scope>
    <source>
        <strain evidence="1 2">L01C.1</strain>
    </source>
</reference>
<name>A0A3A6V990_LEGPN</name>
<accession>A0A3A6V990</accession>
<dbReference type="InterPro" id="IPR011468">
    <property type="entry name" value="DUF1574"/>
</dbReference>
<evidence type="ECO:0000313" key="2">
    <source>
        <dbReference type="Proteomes" id="UP000277145"/>
    </source>
</evidence>
<protein>
    <submittedName>
        <fullName evidence="1">DUF1574 domain-containing protein</fullName>
    </submittedName>
</protein>
<comment type="caution">
    <text evidence="1">The sequence shown here is derived from an EMBL/GenBank/DDBJ whole genome shotgun (WGS) entry which is preliminary data.</text>
</comment>
<evidence type="ECO:0000313" key="1">
    <source>
        <dbReference type="EMBL" id="RJY33256.1"/>
    </source>
</evidence>
<dbReference type="InterPro" id="IPR036514">
    <property type="entry name" value="SGNH_hydro_sf"/>
</dbReference>
<dbReference type="Pfam" id="PF07611">
    <property type="entry name" value="DUF1574"/>
    <property type="match status" value="1"/>
</dbReference>
<dbReference type="Proteomes" id="UP000277145">
    <property type="component" value="Unassembled WGS sequence"/>
</dbReference>
<sequence>MLFMSDIHCEKSYRSKLLKQGLLGVLILCLVFLFLESFSRWIAATSTAPFGESIRNDQKMIVSDSIRQGIVAIGDSIIARSFYPELFSSLLAKNFSKPYEVYNIGVEGSGIIHHRAHLRYLLKRNVKPDFVIMNVSVHNLNLNYFAHDSNEHIIEQRYEDHNSLDYYNRCFTVNKQTLSSTLYCKIAKYSYFFRLVHYYHQQVNNSLQSLLHTQRLRTENLIIKYPAISRQGFSPIFGSLAEDTISTPRMFEFLRHEYRSAFANFKLTTEVLDSIIDDLNNNSIKVILVLAPVYHPVTRKVYDEFNLPSNGAIVSTLENYALKKNIAFINLFEECQDPVYFQDPVHPNIYGAVKITTLLSQKIINKQFVGPDGYLDKELFQYLKSNNENKA</sequence>
<dbReference type="OMA" id="LYCKIAK"/>
<dbReference type="EMBL" id="QWDR01000001">
    <property type="protein sequence ID" value="RJY33256.1"/>
    <property type="molecule type" value="Genomic_DNA"/>
</dbReference>
<dbReference type="AlphaFoldDB" id="A0A3A6V990"/>
<proteinExistence type="predicted"/>
<dbReference type="SUPFAM" id="SSF52266">
    <property type="entry name" value="SGNH hydrolase"/>
    <property type="match status" value="1"/>
</dbReference>
<dbReference type="GO" id="GO:0016788">
    <property type="term" value="F:hydrolase activity, acting on ester bonds"/>
    <property type="evidence" value="ECO:0007669"/>
    <property type="project" value="UniProtKB-ARBA"/>
</dbReference>